<evidence type="ECO:0000313" key="11">
    <source>
        <dbReference type="RefSeq" id="XP_032809515.1"/>
    </source>
</evidence>
<keyword evidence="6" id="KW-0472">Membrane</keyword>
<dbReference type="PANTHER" id="PTHR24369">
    <property type="entry name" value="ANTIGEN BSP, PUTATIVE-RELATED"/>
    <property type="match status" value="1"/>
</dbReference>
<dbReference type="RefSeq" id="XP_032809515.1">
    <property type="nucleotide sequence ID" value="XM_032953624.1"/>
</dbReference>
<keyword evidence="6" id="KW-0812">Transmembrane</keyword>
<evidence type="ECO:0000256" key="4">
    <source>
        <dbReference type="ARBA" id="ARBA00023180"/>
    </source>
</evidence>
<feature type="compositionally biased region" description="Low complexity" evidence="5">
    <location>
        <begin position="494"/>
        <end position="515"/>
    </location>
</feature>
<dbReference type="Proteomes" id="UP001318040">
    <property type="component" value="Chromosome 13"/>
</dbReference>
<dbReference type="GO" id="GO:0005886">
    <property type="term" value="C:plasma membrane"/>
    <property type="evidence" value="ECO:0007669"/>
    <property type="project" value="TreeGrafter"/>
</dbReference>
<dbReference type="SUPFAM" id="SSF52058">
    <property type="entry name" value="L domain-like"/>
    <property type="match status" value="1"/>
</dbReference>
<dbReference type="Gene3D" id="3.80.10.10">
    <property type="entry name" value="Ribonuclease Inhibitor"/>
    <property type="match status" value="2"/>
</dbReference>
<keyword evidence="2 7" id="KW-0732">Signal</keyword>
<evidence type="ECO:0000256" key="6">
    <source>
        <dbReference type="SAM" id="Phobius"/>
    </source>
</evidence>
<sequence length="638" mass="68733">MTASSSFLLLLRPLILMVLFATLRGAAAQPCPAPCHRCRGGLVSCQDAGLVTFPRHLPRSTTALQLSGNRLLRRVLPSDVRALSRLSALLLDNCGLSRLRSEAFSSLGGLRRLSLGGNGLRRLEVGAFGGLANLQDLRLHDNLIDVLPRNVFLELTSLRRLQLQNNLLQGVRDGLFAGVRRMSTLSLDDNDIASVSHAAFAMRSELRSLSLANNNLTQIPSSALARLKNLDRLVVSGNRISRIHPFAFRGLAKLVHLILDDMQLLAIAENGFAGLGNTERLYLRRNHLKALSADVLRPLVKLEELHLDGNSLTALADDLLAGPSASLRVLVLASNRLSRVSPEPFVSSASLARLQLGGNPLLCDCGALPLWLWMATAAAAVAHVDVRCQFPERLRGQRLDRVPRESLGHCHVRGSHTSEGEEEEAVEEEEVVEEVEEELVEEARSQSPASPLLHASVAPRLRSRNVSALARKHPRGRVEGRRVPTSYASKRSSDGAASGLSAATGSQAEPGGRSPRPGPPCDGRAAEADAAFNAVLGLLIVSLCVSAASGVAASRLWRRLRTRDGDGGGIVESSRCSTRSLPPRYRPSCGPSEPTARPRSPPAPPAMPISTVELDRALLLRLCEEDGPQVVLFEHTVL</sequence>
<keyword evidence="10" id="KW-1185">Reference proteome</keyword>
<dbReference type="SMART" id="SM00082">
    <property type="entry name" value="LRRCT"/>
    <property type="match status" value="1"/>
</dbReference>
<dbReference type="InterPro" id="IPR003591">
    <property type="entry name" value="Leu-rich_rpt_typical-subtyp"/>
</dbReference>
<gene>
    <name evidence="11" type="primary">LOC116942068</name>
</gene>
<keyword evidence="4" id="KW-0325">Glycoprotein</keyword>
<dbReference type="PROSITE" id="PS51450">
    <property type="entry name" value="LRR"/>
    <property type="match status" value="1"/>
</dbReference>
<dbReference type="Pfam" id="PF13855">
    <property type="entry name" value="LRR_8"/>
    <property type="match status" value="3"/>
</dbReference>
<dbReference type="SMART" id="SM00369">
    <property type="entry name" value="LRR_TYP"/>
    <property type="match status" value="11"/>
</dbReference>
<dbReference type="InterPro" id="IPR000483">
    <property type="entry name" value="Cys-rich_flank_reg_C"/>
</dbReference>
<organism evidence="10 11">
    <name type="scientific">Petromyzon marinus</name>
    <name type="common">Sea lamprey</name>
    <dbReference type="NCBI Taxonomy" id="7757"/>
    <lineage>
        <taxon>Eukaryota</taxon>
        <taxon>Metazoa</taxon>
        <taxon>Chordata</taxon>
        <taxon>Craniata</taxon>
        <taxon>Vertebrata</taxon>
        <taxon>Cyclostomata</taxon>
        <taxon>Hyperoartia</taxon>
        <taxon>Petromyzontiformes</taxon>
        <taxon>Petromyzontidae</taxon>
        <taxon>Petromyzon</taxon>
    </lineage>
</organism>
<evidence type="ECO:0000259" key="9">
    <source>
        <dbReference type="SMART" id="SM00082"/>
    </source>
</evidence>
<name>A0AAJ7T1K1_PETMA</name>
<dbReference type="AlphaFoldDB" id="A0AAJ7T1K1"/>
<keyword evidence="3" id="KW-0677">Repeat</keyword>
<dbReference type="InterPro" id="IPR000372">
    <property type="entry name" value="LRRNT"/>
</dbReference>
<dbReference type="CTD" id="100130733"/>
<proteinExistence type="predicted"/>
<keyword evidence="1" id="KW-0433">Leucine-rich repeat</keyword>
<evidence type="ECO:0000259" key="8">
    <source>
        <dbReference type="SMART" id="SM00013"/>
    </source>
</evidence>
<dbReference type="InterPro" id="IPR001611">
    <property type="entry name" value="Leu-rich_rpt"/>
</dbReference>
<evidence type="ECO:0000256" key="3">
    <source>
        <dbReference type="ARBA" id="ARBA00022737"/>
    </source>
</evidence>
<feature type="signal peptide" evidence="7">
    <location>
        <begin position="1"/>
        <end position="28"/>
    </location>
</feature>
<feature type="domain" description="LRRCT" evidence="9">
    <location>
        <begin position="359"/>
        <end position="411"/>
    </location>
</feature>
<feature type="region of interest" description="Disordered" evidence="5">
    <location>
        <begin position="409"/>
        <end position="524"/>
    </location>
</feature>
<protein>
    <submittedName>
        <fullName evidence="11">Leucine-rich repeat-containing protein 70-like</fullName>
    </submittedName>
</protein>
<dbReference type="FunFam" id="3.80.10.10:FF:000770">
    <property type="entry name" value="Uncharacterized protein"/>
    <property type="match status" value="1"/>
</dbReference>
<reference evidence="11" key="1">
    <citation type="submission" date="2025-08" db="UniProtKB">
        <authorList>
            <consortium name="RefSeq"/>
        </authorList>
    </citation>
    <scope>IDENTIFICATION</scope>
    <source>
        <tissue evidence="11">Sperm</tissue>
    </source>
</reference>
<evidence type="ECO:0000256" key="2">
    <source>
        <dbReference type="ARBA" id="ARBA00022729"/>
    </source>
</evidence>
<feature type="domain" description="LRRNT" evidence="8">
    <location>
        <begin position="30"/>
        <end position="63"/>
    </location>
</feature>
<dbReference type="PANTHER" id="PTHR24369:SF211">
    <property type="entry name" value="LEUCINE-RICH REPEAT-CONTAINING PROTEIN 15-LIKE"/>
    <property type="match status" value="1"/>
</dbReference>
<feature type="compositionally biased region" description="Acidic residues" evidence="5">
    <location>
        <begin position="420"/>
        <end position="440"/>
    </location>
</feature>
<evidence type="ECO:0000256" key="5">
    <source>
        <dbReference type="SAM" id="MobiDB-lite"/>
    </source>
</evidence>
<dbReference type="InterPro" id="IPR050541">
    <property type="entry name" value="LRR_TM_domain-containing"/>
</dbReference>
<evidence type="ECO:0000313" key="10">
    <source>
        <dbReference type="Proteomes" id="UP001318040"/>
    </source>
</evidence>
<feature type="chain" id="PRO_5042603360" evidence="7">
    <location>
        <begin position="29"/>
        <end position="638"/>
    </location>
</feature>
<dbReference type="FunFam" id="3.80.10.10:FF:001360">
    <property type="entry name" value="Uncharacterized protein"/>
    <property type="match status" value="1"/>
</dbReference>
<dbReference type="InterPro" id="IPR032675">
    <property type="entry name" value="LRR_dom_sf"/>
</dbReference>
<feature type="region of interest" description="Disordered" evidence="5">
    <location>
        <begin position="563"/>
        <end position="608"/>
    </location>
</feature>
<accession>A0AAJ7T1K1</accession>
<evidence type="ECO:0000256" key="7">
    <source>
        <dbReference type="SAM" id="SignalP"/>
    </source>
</evidence>
<keyword evidence="6" id="KW-1133">Transmembrane helix</keyword>
<dbReference type="SMART" id="SM00013">
    <property type="entry name" value="LRRNT"/>
    <property type="match status" value="1"/>
</dbReference>
<feature type="transmembrane region" description="Helical" evidence="6">
    <location>
        <begin position="530"/>
        <end position="553"/>
    </location>
</feature>
<evidence type="ECO:0000256" key="1">
    <source>
        <dbReference type="ARBA" id="ARBA00022614"/>
    </source>
</evidence>
<dbReference type="Pfam" id="PF01463">
    <property type="entry name" value="LRRCT"/>
    <property type="match status" value="1"/>
</dbReference>
<dbReference type="KEGG" id="pmrn:116942068"/>